<protein>
    <submittedName>
        <fullName evidence="2">Uncharacterized protein</fullName>
    </submittedName>
</protein>
<evidence type="ECO:0000256" key="1">
    <source>
        <dbReference type="SAM" id="Phobius"/>
    </source>
</evidence>
<evidence type="ECO:0000313" key="2">
    <source>
        <dbReference type="EMBL" id="KAE8385946.1"/>
    </source>
</evidence>
<reference evidence="2" key="1">
    <citation type="submission" date="2019-04" db="EMBL/GenBank/DDBJ databases">
        <title>Friends and foes A comparative genomics studyof 23 Aspergillus species from section Flavi.</title>
        <authorList>
            <consortium name="DOE Joint Genome Institute"/>
            <person name="Kjaerbolling I."/>
            <person name="Vesth T."/>
            <person name="Frisvad J.C."/>
            <person name="Nybo J.L."/>
            <person name="Theobald S."/>
            <person name="Kildgaard S."/>
            <person name="Isbrandt T."/>
            <person name="Kuo A."/>
            <person name="Sato A."/>
            <person name="Lyhne E.K."/>
            <person name="Kogle M.E."/>
            <person name="Wiebenga A."/>
            <person name="Kun R.S."/>
            <person name="Lubbers R.J."/>
            <person name="Makela M.R."/>
            <person name="Barry K."/>
            <person name="Chovatia M."/>
            <person name="Clum A."/>
            <person name="Daum C."/>
            <person name="Haridas S."/>
            <person name="He G."/>
            <person name="LaButti K."/>
            <person name="Lipzen A."/>
            <person name="Mondo S."/>
            <person name="Riley R."/>
            <person name="Salamov A."/>
            <person name="Simmons B.A."/>
            <person name="Magnuson J.K."/>
            <person name="Henrissat B."/>
            <person name="Mortensen U.H."/>
            <person name="Larsen T.O."/>
            <person name="Devries R.P."/>
            <person name="Grigoriev I.V."/>
            <person name="Machida M."/>
            <person name="Baker S.E."/>
            <person name="Andersen M.R."/>
        </authorList>
    </citation>
    <scope>NUCLEOTIDE SEQUENCE [LARGE SCALE GENOMIC DNA]</scope>
    <source>
        <strain evidence="2">IBT 14317</strain>
    </source>
</reference>
<feature type="transmembrane region" description="Helical" evidence="1">
    <location>
        <begin position="37"/>
        <end position="62"/>
    </location>
</feature>
<keyword evidence="1" id="KW-1133">Transmembrane helix</keyword>
<proteinExistence type="predicted"/>
<keyword evidence="1" id="KW-0472">Membrane</keyword>
<accession>A0A5N7BVU7</accession>
<dbReference type="AlphaFoldDB" id="A0A5N7BVU7"/>
<gene>
    <name evidence="2" type="ORF">BDV23DRAFT_164085</name>
</gene>
<dbReference type="EMBL" id="ML735322">
    <property type="protein sequence ID" value="KAE8385946.1"/>
    <property type="molecule type" value="Genomic_DNA"/>
</dbReference>
<organism evidence="2">
    <name type="scientific">Petromyces alliaceus</name>
    <name type="common">Aspergillus alliaceus</name>
    <dbReference type="NCBI Taxonomy" id="209559"/>
    <lineage>
        <taxon>Eukaryota</taxon>
        <taxon>Fungi</taxon>
        <taxon>Dikarya</taxon>
        <taxon>Ascomycota</taxon>
        <taxon>Pezizomycotina</taxon>
        <taxon>Eurotiomycetes</taxon>
        <taxon>Eurotiomycetidae</taxon>
        <taxon>Eurotiales</taxon>
        <taxon>Aspergillaceae</taxon>
        <taxon>Aspergillus</taxon>
        <taxon>Aspergillus subgen. Circumdati</taxon>
    </lineage>
</organism>
<sequence length="72" mass="7999">MKQARAWKRLSICRHEALPALSTPSTYPLCNTTASSIHIALGALIYSFSSFLLCHAALRLILFSFFGRSNRA</sequence>
<keyword evidence="1" id="KW-0812">Transmembrane</keyword>
<dbReference type="Proteomes" id="UP000326877">
    <property type="component" value="Unassembled WGS sequence"/>
</dbReference>
<name>A0A5N7BVU7_PETAA</name>